<reference evidence="3 4" key="1">
    <citation type="journal article" date="2016" name="BMC Genomics">
        <title>Comparative genomics reveals Cyclospora cayetanensis possesses coccidia-like metabolism and invasion components but unique surface antigens.</title>
        <authorList>
            <person name="Liu S."/>
            <person name="Wang L."/>
            <person name="Zheng H."/>
            <person name="Xu Z."/>
            <person name="Roellig D.M."/>
            <person name="Li N."/>
            <person name="Frace M.A."/>
            <person name="Tang K."/>
            <person name="Arrowood M.J."/>
            <person name="Moss D.M."/>
            <person name="Zhang L."/>
            <person name="Feng Y."/>
            <person name="Xiao L."/>
        </authorList>
    </citation>
    <scope>NUCLEOTIDE SEQUENCE [LARGE SCALE GENOMIC DNA]</scope>
    <source>
        <strain evidence="3 4">CHN_HEN01</strain>
    </source>
</reference>
<dbReference type="AlphaFoldDB" id="A0A1D3D372"/>
<protein>
    <submittedName>
        <fullName evidence="3">Uncharacterized protein</fullName>
    </submittedName>
</protein>
<comment type="caution">
    <text evidence="3">The sequence shown here is derived from an EMBL/GenBank/DDBJ whole genome shotgun (WGS) entry which is preliminary data.</text>
</comment>
<sequence length="708" mass="76116">MAAALIGLLNEAAGEYVEGLERSQLDFSGILTGKVLLRHLQLKKKAFEVLPLPVRPEFNYIGLVQLDLPVYSLGTAPILGELKDVLVLLSVESSGNWNAEDFLRHYHERKAAALAAGEYKALFSSLERGLLWQLLLKLLSSFTARVRDVHIRIEDRHSISSQPFALGICLKSAVLHAAPRGSDFSEPGVCRVGGSLAEDTFLKVLSVEGKSYNDACREAYEAITAQLLRDAGTSGGADYGHYRQSVAGFGLLTGAMAWKNSSGREGAEGPCANASAFCCDTSPSLGGSRVDSGILPFEDMREKRRSRRHPRRSSSGGAAAASSERPLSPPETRRNASGSRGGAPPRVLSPQAALQPSVSSLEERGGPSCLMTQKPEISESWIPLLRRYCVEPSNGVEATMSGKGSEARGRASSTVSVGGSSKTPADSTASLNNLLSYARVSATKSVASGDETQERFQRDAAAEDGFYDVVEGPPSSFEGAANEADHTPASSAPLTAGSSVNADFGLMVPLDKSKLSDFRQLLSLLWDVQHEYVISPNTFRGQAKLFLTLVPTLPPDAPLERCWSLWGQMREAERVKQEQALASSLPSCTLFVTLPGVKATLDCMQALQLWKWLEYCFVLHDSSSSIPVCPPPVGAGVETAQPATFSCCVAPLRLAAWRRLCVSRQVHIRVHDLRESVQRCARASRRSTQREGEGRSVGGVSQCLAAPA</sequence>
<dbReference type="GO" id="GO:0045053">
    <property type="term" value="P:protein retention in Golgi apparatus"/>
    <property type="evidence" value="ECO:0007669"/>
    <property type="project" value="TreeGrafter"/>
</dbReference>
<accession>A0A1D3D372</accession>
<name>A0A1D3D372_9EIME</name>
<comment type="similarity">
    <text evidence="1">Belongs to the VPS13 family.</text>
</comment>
<evidence type="ECO:0000313" key="3">
    <source>
        <dbReference type="EMBL" id="OEH77894.1"/>
    </source>
</evidence>
<dbReference type="InParanoid" id="A0A1D3D372"/>
<keyword evidence="4" id="KW-1185">Reference proteome</keyword>
<proteinExistence type="inferred from homology"/>
<dbReference type="InterPro" id="IPR026847">
    <property type="entry name" value="VPS13"/>
</dbReference>
<feature type="region of interest" description="Disordered" evidence="2">
    <location>
        <begin position="398"/>
        <end position="427"/>
    </location>
</feature>
<dbReference type="PANTHER" id="PTHR16166:SF93">
    <property type="entry name" value="INTERMEMBRANE LIPID TRANSFER PROTEIN VPS13"/>
    <property type="match status" value="1"/>
</dbReference>
<evidence type="ECO:0000313" key="4">
    <source>
        <dbReference type="Proteomes" id="UP000095192"/>
    </source>
</evidence>
<dbReference type="PANTHER" id="PTHR16166">
    <property type="entry name" value="VACUOLAR PROTEIN SORTING-ASSOCIATED PROTEIN VPS13"/>
    <property type="match status" value="1"/>
</dbReference>
<gene>
    <name evidence="3" type="ORF">cyc_07209</name>
</gene>
<feature type="compositionally biased region" description="Low complexity" evidence="2">
    <location>
        <begin position="313"/>
        <end position="326"/>
    </location>
</feature>
<feature type="compositionally biased region" description="Low complexity" evidence="2">
    <location>
        <begin position="412"/>
        <end position="423"/>
    </location>
</feature>
<feature type="region of interest" description="Disordered" evidence="2">
    <location>
        <begin position="290"/>
        <end position="372"/>
    </location>
</feature>
<dbReference type="EMBL" id="JROU02000937">
    <property type="protein sequence ID" value="OEH77894.1"/>
    <property type="molecule type" value="Genomic_DNA"/>
</dbReference>
<dbReference type="Proteomes" id="UP000095192">
    <property type="component" value="Unassembled WGS sequence"/>
</dbReference>
<feature type="compositionally biased region" description="Basic residues" evidence="2">
    <location>
        <begin position="303"/>
        <end position="312"/>
    </location>
</feature>
<dbReference type="GO" id="GO:0006623">
    <property type="term" value="P:protein targeting to vacuole"/>
    <property type="evidence" value="ECO:0007669"/>
    <property type="project" value="TreeGrafter"/>
</dbReference>
<evidence type="ECO:0000256" key="1">
    <source>
        <dbReference type="ARBA" id="ARBA00006545"/>
    </source>
</evidence>
<dbReference type="VEuPathDB" id="ToxoDB:cyc_07209"/>
<feature type="region of interest" description="Disordered" evidence="2">
    <location>
        <begin position="472"/>
        <end position="495"/>
    </location>
</feature>
<dbReference type="VEuPathDB" id="ToxoDB:LOC113146851"/>
<organism evidence="3 4">
    <name type="scientific">Cyclospora cayetanensis</name>
    <dbReference type="NCBI Taxonomy" id="88456"/>
    <lineage>
        <taxon>Eukaryota</taxon>
        <taxon>Sar</taxon>
        <taxon>Alveolata</taxon>
        <taxon>Apicomplexa</taxon>
        <taxon>Conoidasida</taxon>
        <taxon>Coccidia</taxon>
        <taxon>Eucoccidiorida</taxon>
        <taxon>Eimeriorina</taxon>
        <taxon>Eimeriidae</taxon>
        <taxon>Cyclospora</taxon>
    </lineage>
</organism>
<evidence type="ECO:0000256" key="2">
    <source>
        <dbReference type="SAM" id="MobiDB-lite"/>
    </source>
</evidence>